<dbReference type="GO" id="GO:0008233">
    <property type="term" value="F:peptidase activity"/>
    <property type="evidence" value="ECO:0007669"/>
    <property type="project" value="UniProtKB-KW"/>
</dbReference>
<name>A0AAW9PKK0_KLEVA</name>
<protein>
    <submittedName>
        <fullName evidence="1">Serine protease</fullName>
    </submittedName>
</protein>
<dbReference type="Gene3D" id="2.40.10.10">
    <property type="entry name" value="Trypsin-like serine proteases"/>
    <property type="match status" value="1"/>
</dbReference>
<accession>A0AAW9PKK0</accession>
<dbReference type="SUPFAM" id="SSF50494">
    <property type="entry name" value="Trypsin-like serine proteases"/>
    <property type="match status" value="1"/>
</dbReference>
<dbReference type="Proteomes" id="UP001176846">
    <property type="component" value="Unassembled WGS sequence"/>
</dbReference>
<evidence type="ECO:0000313" key="1">
    <source>
        <dbReference type="EMBL" id="MEC6058356.1"/>
    </source>
</evidence>
<dbReference type="InterPro" id="IPR043504">
    <property type="entry name" value="Peptidase_S1_PA_chymotrypsin"/>
</dbReference>
<reference evidence="1" key="1">
    <citation type="journal article" date="2023" name="Nat. Commun.">
        <title>Genomic dissection of endemic carbapenem resistance reveals metallo-beta-lactamase dissemination through clonal, plasmid and integron transfer.</title>
        <authorList>
            <person name="Macesic N."/>
            <person name="Hawkey J."/>
            <person name="Vezina B."/>
            <person name="Wisniewski J.A."/>
            <person name="Cottingham H."/>
            <person name="Blakeway L.V."/>
            <person name="Harshegyi T."/>
            <person name="Pragastis K."/>
            <person name="Badoordeen G.Z."/>
            <person name="Dennison A."/>
            <person name="Spelman D.W."/>
            <person name="Jenney A.W.J."/>
            <person name="Peleg A.Y."/>
        </authorList>
    </citation>
    <scope>NUCLEOTIDE SEQUENCE</scope>
    <source>
        <strain evidence="1">CPO071</strain>
    </source>
</reference>
<comment type="caution">
    <text evidence="1">The sequence shown here is derived from an EMBL/GenBank/DDBJ whole genome shotgun (WGS) entry which is preliminary data.</text>
</comment>
<dbReference type="EMBL" id="JARTTN020000001">
    <property type="protein sequence ID" value="MEC6058356.1"/>
    <property type="molecule type" value="Genomic_DNA"/>
</dbReference>
<evidence type="ECO:0000313" key="2">
    <source>
        <dbReference type="Proteomes" id="UP001176846"/>
    </source>
</evidence>
<gene>
    <name evidence="1" type="ORF">QAB22_017690</name>
</gene>
<dbReference type="InterPro" id="IPR009003">
    <property type="entry name" value="Peptidase_S1_PA"/>
</dbReference>
<reference evidence="1" key="2">
    <citation type="submission" date="2024-01" db="EMBL/GenBank/DDBJ databases">
        <authorList>
            <person name="Macesic N."/>
        </authorList>
    </citation>
    <scope>NUCLEOTIDE SEQUENCE</scope>
    <source>
        <strain evidence="1">CPO071</strain>
    </source>
</reference>
<dbReference type="Pfam" id="PF13365">
    <property type="entry name" value="Trypsin_2"/>
    <property type="match status" value="1"/>
</dbReference>
<keyword evidence="1" id="KW-0645">Protease</keyword>
<organism evidence="1 2">
    <name type="scientific">Klebsiella variicola</name>
    <dbReference type="NCBI Taxonomy" id="244366"/>
    <lineage>
        <taxon>Bacteria</taxon>
        <taxon>Pseudomonadati</taxon>
        <taxon>Pseudomonadota</taxon>
        <taxon>Gammaproteobacteria</taxon>
        <taxon>Enterobacterales</taxon>
        <taxon>Enterobacteriaceae</taxon>
        <taxon>Klebsiella/Raoultella group</taxon>
        <taxon>Klebsiella</taxon>
        <taxon>Klebsiella pneumoniae complex</taxon>
    </lineage>
</organism>
<proteinExistence type="predicted"/>
<sequence length="314" mass="35207">MNEQWKKSVIHLECATDSVSITEREKRTEELFESLNDGDISDDDFFQRLSLGTRDVRFHGTAIFISHKEKRYLLTARHVLFDELSAARDFENGIRNEKDQCKIFKIIFRVPSFDELLASGTSNSKTFLMNLGAGVHSNHPYTFSSPDIDLAIISLDQKNSDFADELIKLGYSPIPSYLIHDEPSSEGADVFTVGYPSSTALIFQLVQDSSLRCWSSSYQSLPIYSWGKVAMLNPNLSFYWCDMSIYPGNSGGPVIEDGKLVGIVSAQAVLPVDQAPQITTRIPFAKIIKTSFVNALIEEQEAKDQRRKELSAGL</sequence>
<keyword evidence="1" id="KW-0378">Hydrolase</keyword>
<dbReference type="GO" id="GO:0006508">
    <property type="term" value="P:proteolysis"/>
    <property type="evidence" value="ECO:0007669"/>
    <property type="project" value="UniProtKB-KW"/>
</dbReference>
<dbReference type="RefSeq" id="WP_074193299.1">
    <property type="nucleotide sequence ID" value="NZ_FLER01000001.1"/>
</dbReference>
<dbReference type="AlphaFoldDB" id="A0AAW9PKK0"/>